<dbReference type="Pfam" id="PF01433">
    <property type="entry name" value="Peptidase_M1"/>
    <property type="match status" value="1"/>
</dbReference>
<evidence type="ECO:0000256" key="9">
    <source>
        <dbReference type="ARBA" id="ARBA00022801"/>
    </source>
</evidence>
<dbReference type="GO" id="GO:0004177">
    <property type="term" value="F:aminopeptidase activity"/>
    <property type="evidence" value="ECO:0007669"/>
    <property type="project" value="UniProtKB-KW"/>
</dbReference>
<keyword evidence="16" id="KW-1185">Reference proteome</keyword>
<evidence type="ECO:0000256" key="7">
    <source>
        <dbReference type="ARBA" id="ARBA00022670"/>
    </source>
</evidence>
<dbReference type="InterPro" id="IPR014782">
    <property type="entry name" value="Peptidase_M1_dom"/>
</dbReference>
<evidence type="ECO:0000313" key="15">
    <source>
        <dbReference type="EMBL" id="MEX6688419.1"/>
    </source>
</evidence>
<keyword evidence="12" id="KW-0732">Signal</keyword>
<dbReference type="SUPFAM" id="SSF55486">
    <property type="entry name" value="Metalloproteases ('zincins'), catalytic domain"/>
    <property type="match status" value="1"/>
</dbReference>
<feature type="signal peptide" evidence="12">
    <location>
        <begin position="1"/>
        <end position="20"/>
    </location>
</feature>
<dbReference type="InterPro" id="IPR050344">
    <property type="entry name" value="Peptidase_M1_aminopeptidases"/>
</dbReference>
<name>A0ABV3ZEW2_9BACT</name>
<comment type="cofactor">
    <cofactor evidence="2">
        <name>Zn(2+)</name>
        <dbReference type="ChEBI" id="CHEBI:29105"/>
    </cofactor>
</comment>
<evidence type="ECO:0000256" key="8">
    <source>
        <dbReference type="ARBA" id="ARBA00022723"/>
    </source>
</evidence>
<gene>
    <name evidence="15" type="ORF">QTN47_12975</name>
</gene>
<dbReference type="InterPro" id="IPR045357">
    <property type="entry name" value="Aminopeptidase_N-like_N"/>
</dbReference>
<keyword evidence="9" id="KW-0378">Hydrolase</keyword>
<feature type="domain" description="Peptidase M1 membrane alanine aminopeptidase" evidence="13">
    <location>
        <begin position="244"/>
        <end position="440"/>
    </location>
</feature>
<dbReference type="EMBL" id="JAULBC010000004">
    <property type="protein sequence ID" value="MEX6688419.1"/>
    <property type="molecule type" value="Genomic_DNA"/>
</dbReference>
<evidence type="ECO:0000259" key="14">
    <source>
        <dbReference type="Pfam" id="PF17900"/>
    </source>
</evidence>
<evidence type="ECO:0000256" key="11">
    <source>
        <dbReference type="ARBA" id="ARBA00023049"/>
    </source>
</evidence>
<evidence type="ECO:0000256" key="1">
    <source>
        <dbReference type="ARBA" id="ARBA00000098"/>
    </source>
</evidence>
<comment type="caution">
    <text evidence="15">The sequence shown here is derived from an EMBL/GenBank/DDBJ whole genome shotgun (WGS) entry which is preliminary data.</text>
</comment>
<feature type="chain" id="PRO_5045690654" description="Aminopeptidase N" evidence="12">
    <location>
        <begin position="21"/>
        <end position="526"/>
    </location>
</feature>
<comment type="catalytic activity">
    <reaction evidence="1">
        <text>Release of an N-terminal amino acid, Xaa-|-Yaa- from a peptide, amide or arylamide. Xaa is preferably Ala, but may be most amino acids including Pro (slow action). When a terminal hydrophobic residue is followed by a prolyl residue, the two may be released as an intact Xaa-Pro dipeptide.</text>
        <dbReference type="EC" id="3.4.11.2"/>
    </reaction>
</comment>
<reference evidence="15 16" key="1">
    <citation type="submission" date="2023-07" db="EMBL/GenBank/DDBJ databases">
        <authorList>
            <person name="Lian W.-H."/>
        </authorList>
    </citation>
    <scope>NUCLEOTIDE SEQUENCE [LARGE SCALE GENOMIC DNA]</scope>
    <source>
        <strain evidence="15 16">SYSU DXS3180</strain>
    </source>
</reference>
<dbReference type="PRINTS" id="PR00756">
    <property type="entry name" value="ALADIPTASE"/>
</dbReference>
<dbReference type="Pfam" id="PF17900">
    <property type="entry name" value="Peptidase_M1_N"/>
    <property type="match status" value="1"/>
</dbReference>
<keyword evidence="11" id="KW-0482">Metalloprotease</keyword>
<dbReference type="Gene3D" id="1.10.390.10">
    <property type="entry name" value="Neutral Protease Domain 2"/>
    <property type="match status" value="1"/>
</dbReference>
<evidence type="ECO:0000313" key="16">
    <source>
        <dbReference type="Proteomes" id="UP001560573"/>
    </source>
</evidence>
<evidence type="ECO:0000256" key="10">
    <source>
        <dbReference type="ARBA" id="ARBA00022833"/>
    </source>
</evidence>
<dbReference type="PANTHER" id="PTHR11533">
    <property type="entry name" value="PROTEASE M1 ZINC METALLOPROTEASE"/>
    <property type="match status" value="1"/>
</dbReference>
<proteinExistence type="inferred from homology"/>
<evidence type="ECO:0000256" key="6">
    <source>
        <dbReference type="ARBA" id="ARBA00022438"/>
    </source>
</evidence>
<dbReference type="InterPro" id="IPR001930">
    <property type="entry name" value="Peptidase_M1"/>
</dbReference>
<accession>A0ABV3ZEW2</accession>
<dbReference type="CDD" id="cd09603">
    <property type="entry name" value="M1_APN_like"/>
    <property type="match status" value="1"/>
</dbReference>
<evidence type="ECO:0000256" key="5">
    <source>
        <dbReference type="ARBA" id="ARBA00015611"/>
    </source>
</evidence>
<keyword evidence="10" id="KW-0862">Zinc</keyword>
<dbReference type="Proteomes" id="UP001560573">
    <property type="component" value="Unassembled WGS sequence"/>
</dbReference>
<keyword evidence="7" id="KW-0645">Protease</keyword>
<feature type="domain" description="Aminopeptidase N-like N-terminal" evidence="14">
    <location>
        <begin position="30"/>
        <end position="201"/>
    </location>
</feature>
<keyword evidence="6 15" id="KW-0031">Aminopeptidase</keyword>
<dbReference type="PANTHER" id="PTHR11533:SF174">
    <property type="entry name" value="PUROMYCIN-SENSITIVE AMINOPEPTIDASE-RELATED"/>
    <property type="match status" value="1"/>
</dbReference>
<dbReference type="SUPFAM" id="SSF63737">
    <property type="entry name" value="Leukotriene A4 hydrolase N-terminal domain"/>
    <property type="match status" value="1"/>
</dbReference>
<evidence type="ECO:0000256" key="12">
    <source>
        <dbReference type="SAM" id="SignalP"/>
    </source>
</evidence>
<evidence type="ECO:0000256" key="4">
    <source>
        <dbReference type="ARBA" id="ARBA00012564"/>
    </source>
</evidence>
<comment type="similarity">
    <text evidence="3">Belongs to the peptidase M1 family.</text>
</comment>
<evidence type="ECO:0000256" key="2">
    <source>
        <dbReference type="ARBA" id="ARBA00001947"/>
    </source>
</evidence>
<evidence type="ECO:0000259" key="13">
    <source>
        <dbReference type="Pfam" id="PF01433"/>
    </source>
</evidence>
<dbReference type="Gene3D" id="2.60.40.1730">
    <property type="entry name" value="tricorn interacting facor f3 domain"/>
    <property type="match status" value="1"/>
</dbReference>
<dbReference type="EC" id="3.4.11.2" evidence="4"/>
<dbReference type="InterPro" id="IPR027268">
    <property type="entry name" value="Peptidase_M4/M1_CTD_sf"/>
</dbReference>
<dbReference type="RefSeq" id="WP_369329829.1">
    <property type="nucleotide sequence ID" value="NZ_JAULBC010000004.1"/>
</dbReference>
<evidence type="ECO:0000256" key="3">
    <source>
        <dbReference type="ARBA" id="ARBA00010136"/>
    </source>
</evidence>
<dbReference type="InterPro" id="IPR042097">
    <property type="entry name" value="Aminopeptidase_N-like_N_sf"/>
</dbReference>
<keyword evidence="8" id="KW-0479">Metal-binding</keyword>
<protein>
    <recommendedName>
        <fullName evidence="5">Aminopeptidase N</fullName>
        <ecNumber evidence="4">3.4.11.2</ecNumber>
    </recommendedName>
</protein>
<sequence>MKKRVLLSLFLAVTCFISYAQIPFSLIDVQHYQYNLAVSDSNNLVKGKALITFVSRANATTVMLNLVKKDASGKGMLVSGVTRNNQPVQFMQDSDHVVLNMPVRDNEQYVINIAYEGVPADGLIISTNKFGKRTFFSDNWPNRAHNWIPCNDYPSDKSSVEFIVTAPDHYQVVASGLQVEETNLPDHLKLTHWKEDIAISTKIYALGIADFAVNYVGNVECIPVYSWVYPQQKERGFKDYSLAQKILPWYIKRVGPYEYKKLANIQSKTIFGGVENAGTIFYFENSVGDKGIESLLAHEIAHQWFGDAASETDWPHLWLSEGFATYMTHLYLEDNYGTDSLKKRMIADRADVIKLSKKKFTPVVDTTGSKAPMNLLNANSYQKGGWILHMLRNKLGDSLFWQSIRKYYATYSGKNATTEDLQKIFEKVSGQNLNDFFEQWLYTTGQPELQVKWNYDTAKKAVSINIVQSQAIPFKFPLEIQVGDKKVVYDISERNTSKEVIVDKAPQAIVLDPDVKLLYHATLNRD</sequence>
<organism evidence="15 16">
    <name type="scientific">Danxiaibacter flavus</name>
    <dbReference type="NCBI Taxonomy" id="3049108"/>
    <lineage>
        <taxon>Bacteria</taxon>
        <taxon>Pseudomonadati</taxon>
        <taxon>Bacteroidota</taxon>
        <taxon>Chitinophagia</taxon>
        <taxon>Chitinophagales</taxon>
        <taxon>Chitinophagaceae</taxon>
        <taxon>Danxiaibacter</taxon>
    </lineage>
</organism>